<comment type="caution">
    <text evidence="2">The sequence shown here is derived from an EMBL/GenBank/DDBJ whole genome shotgun (WGS) entry which is preliminary data.</text>
</comment>
<dbReference type="EMBL" id="JAGMWT010000005">
    <property type="protein sequence ID" value="KAH7128277.1"/>
    <property type="molecule type" value="Genomic_DNA"/>
</dbReference>
<evidence type="ECO:0000256" key="1">
    <source>
        <dbReference type="SAM" id="MobiDB-lite"/>
    </source>
</evidence>
<feature type="region of interest" description="Disordered" evidence="1">
    <location>
        <begin position="279"/>
        <end position="299"/>
    </location>
</feature>
<protein>
    <submittedName>
        <fullName evidence="2">Uncharacterized protein</fullName>
    </submittedName>
</protein>
<keyword evidence="3" id="KW-1185">Reference proteome</keyword>
<reference evidence="2" key="1">
    <citation type="journal article" date="2021" name="Nat. Commun.">
        <title>Genetic determinants of endophytism in the Arabidopsis root mycobiome.</title>
        <authorList>
            <person name="Mesny F."/>
            <person name="Miyauchi S."/>
            <person name="Thiergart T."/>
            <person name="Pickel B."/>
            <person name="Atanasova L."/>
            <person name="Karlsson M."/>
            <person name="Huettel B."/>
            <person name="Barry K.W."/>
            <person name="Haridas S."/>
            <person name="Chen C."/>
            <person name="Bauer D."/>
            <person name="Andreopoulos W."/>
            <person name="Pangilinan J."/>
            <person name="LaButti K."/>
            <person name="Riley R."/>
            <person name="Lipzen A."/>
            <person name="Clum A."/>
            <person name="Drula E."/>
            <person name="Henrissat B."/>
            <person name="Kohler A."/>
            <person name="Grigoriev I.V."/>
            <person name="Martin F.M."/>
            <person name="Hacquard S."/>
        </authorList>
    </citation>
    <scope>NUCLEOTIDE SEQUENCE</scope>
    <source>
        <strain evidence="2">MPI-CAGE-CH-0243</strain>
    </source>
</reference>
<dbReference type="AlphaFoldDB" id="A0A9P9E0B0"/>
<dbReference type="Proteomes" id="UP000700596">
    <property type="component" value="Unassembled WGS sequence"/>
</dbReference>
<proteinExistence type="predicted"/>
<evidence type="ECO:0000313" key="3">
    <source>
        <dbReference type="Proteomes" id="UP000700596"/>
    </source>
</evidence>
<accession>A0A9P9E0B0</accession>
<evidence type="ECO:0000313" key="2">
    <source>
        <dbReference type="EMBL" id="KAH7128277.1"/>
    </source>
</evidence>
<sequence length="349" mass="40267">MRHREGWSCRHGLGGWLWKEGTMEWREESGEWREQEFCARRWPAGPLGGVLPTDCYLYTQTALLRDYCTETTVQRLHRDCTETSRRLHKEREGGKKKRDKDVQARSALLATGWLLDGYWKVKSFCESLGHWSMVAWSLVVAWSLASLFHDSTHAGQSMAWPVHAPTAHSIAVPDPHIHSLRRRFLDLTPLPGLFTQPFLSLCLRRAQGGSFLFLYIRFFSTNCCSLVLTTLPSKSLHFHFLITTTITTVSSPPYPHHRILTTVSSPPDQITRTTLTQFQRNLSDSPPPPTPPSRPHYTHFSERTDPSFRDLIFFIFFFIYFNFCDIDHHRLEPSIDFCNHSPPPPCQLG</sequence>
<feature type="compositionally biased region" description="Pro residues" evidence="1">
    <location>
        <begin position="285"/>
        <end position="294"/>
    </location>
</feature>
<gene>
    <name evidence="2" type="ORF">B0J11DRAFT_504759</name>
</gene>
<name>A0A9P9E0B0_9PLEO</name>
<organism evidence="2 3">
    <name type="scientific">Dendryphion nanum</name>
    <dbReference type="NCBI Taxonomy" id="256645"/>
    <lineage>
        <taxon>Eukaryota</taxon>
        <taxon>Fungi</taxon>
        <taxon>Dikarya</taxon>
        <taxon>Ascomycota</taxon>
        <taxon>Pezizomycotina</taxon>
        <taxon>Dothideomycetes</taxon>
        <taxon>Pleosporomycetidae</taxon>
        <taxon>Pleosporales</taxon>
        <taxon>Torulaceae</taxon>
        <taxon>Dendryphion</taxon>
    </lineage>
</organism>